<dbReference type="EMBL" id="GG692404">
    <property type="protein sequence ID" value="EER30445.1"/>
    <property type="molecule type" value="Genomic_DNA"/>
</dbReference>
<feature type="compositionally biased region" description="Polar residues" evidence="1">
    <location>
        <begin position="102"/>
        <end position="129"/>
    </location>
</feature>
<protein>
    <submittedName>
        <fullName evidence="3">Uncharacterized protein</fullName>
    </submittedName>
</protein>
<evidence type="ECO:0000256" key="2">
    <source>
        <dbReference type="SAM" id="SignalP"/>
    </source>
</evidence>
<dbReference type="GeneID" id="8300193"/>
<gene>
    <name evidence="3" type="ORF">CTRG_05844</name>
</gene>
<feature type="compositionally biased region" description="Low complexity" evidence="1">
    <location>
        <begin position="137"/>
        <end position="157"/>
    </location>
</feature>
<feature type="compositionally biased region" description="Low complexity" evidence="1">
    <location>
        <begin position="78"/>
        <end position="96"/>
    </location>
</feature>
<dbReference type="KEGG" id="ctp:CTRG_05844"/>
<evidence type="ECO:0000313" key="4">
    <source>
        <dbReference type="Proteomes" id="UP000002037"/>
    </source>
</evidence>
<dbReference type="VEuPathDB" id="FungiDB:CTRG_05844"/>
<feature type="compositionally biased region" description="Low complexity" evidence="1">
    <location>
        <begin position="37"/>
        <end position="48"/>
    </location>
</feature>
<evidence type="ECO:0000313" key="3">
    <source>
        <dbReference type="EMBL" id="EER30445.1"/>
    </source>
</evidence>
<evidence type="ECO:0000256" key="1">
    <source>
        <dbReference type="SAM" id="MobiDB-lite"/>
    </source>
</evidence>
<name>C5MIF1_CANTT</name>
<keyword evidence="2" id="KW-0732">Signal</keyword>
<organism evidence="3 4">
    <name type="scientific">Candida tropicalis (strain ATCC MYA-3404 / T1)</name>
    <name type="common">Yeast</name>
    <dbReference type="NCBI Taxonomy" id="294747"/>
    <lineage>
        <taxon>Eukaryota</taxon>
        <taxon>Fungi</taxon>
        <taxon>Dikarya</taxon>
        <taxon>Ascomycota</taxon>
        <taxon>Saccharomycotina</taxon>
        <taxon>Pichiomycetes</taxon>
        <taxon>Debaryomycetaceae</taxon>
        <taxon>Candida/Lodderomyces clade</taxon>
        <taxon>Candida</taxon>
    </lineage>
</organism>
<accession>C5MIF1</accession>
<dbReference type="OrthoDB" id="10547383at2759"/>
<sequence>MKFQVLTAIALAASTTMGAPCLSALLGGGLLGGGSSSGSSSGSTGSGSTCVECEQGGSGQVTQTVQVPADGTATAGASVQASGSVSGSGDSSSPDGFVVISGSAQTPQGSASGSAQVDPNAGAQGSAQVSTGGSGETSGQASGQTSGQASGQTSSSAPTKSNNAIPGTGADLQHQNQATAGIFGNGNTYGNAGIGGQGVATIDSITKAISSPIRGILAPKSSKK</sequence>
<feature type="signal peptide" evidence="2">
    <location>
        <begin position="1"/>
        <end position="18"/>
    </location>
</feature>
<keyword evidence="4" id="KW-1185">Reference proteome</keyword>
<reference evidence="3 4" key="1">
    <citation type="journal article" date="2009" name="Nature">
        <title>Evolution of pathogenicity and sexual reproduction in eight Candida genomes.</title>
        <authorList>
            <person name="Butler G."/>
            <person name="Rasmussen M.D."/>
            <person name="Lin M.F."/>
            <person name="Santos M.A."/>
            <person name="Sakthikumar S."/>
            <person name="Munro C.A."/>
            <person name="Rheinbay E."/>
            <person name="Grabherr M."/>
            <person name="Forche A."/>
            <person name="Reedy J.L."/>
            <person name="Agrafioti I."/>
            <person name="Arnaud M.B."/>
            <person name="Bates S."/>
            <person name="Brown A.J."/>
            <person name="Brunke S."/>
            <person name="Costanzo M.C."/>
            <person name="Fitzpatrick D.A."/>
            <person name="de Groot P.W."/>
            <person name="Harris D."/>
            <person name="Hoyer L.L."/>
            <person name="Hube B."/>
            <person name="Klis F.M."/>
            <person name="Kodira C."/>
            <person name="Lennard N."/>
            <person name="Logue M.E."/>
            <person name="Martin R."/>
            <person name="Neiman A.M."/>
            <person name="Nikolaou E."/>
            <person name="Quail M.A."/>
            <person name="Quinn J."/>
            <person name="Santos M.C."/>
            <person name="Schmitzberger F.F."/>
            <person name="Sherlock G."/>
            <person name="Shah P."/>
            <person name="Silverstein K.A."/>
            <person name="Skrzypek M.S."/>
            <person name="Soll D."/>
            <person name="Staggs R."/>
            <person name="Stansfield I."/>
            <person name="Stumpf M.P."/>
            <person name="Sudbery P.E."/>
            <person name="Srikantha T."/>
            <person name="Zeng Q."/>
            <person name="Berman J."/>
            <person name="Berriman M."/>
            <person name="Heitman J."/>
            <person name="Gow N.A."/>
            <person name="Lorenz M.C."/>
            <person name="Birren B.W."/>
            <person name="Kellis M."/>
            <person name="Cuomo C.A."/>
        </authorList>
    </citation>
    <scope>NUCLEOTIDE SEQUENCE [LARGE SCALE GENOMIC DNA]</scope>
    <source>
        <strain evidence="4">ATCC MYA-3404 / T1</strain>
    </source>
</reference>
<feature type="region of interest" description="Disordered" evidence="1">
    <location>
        <begin position="78"/>
        <end position="176"/>
    </location>
</feature>
<proteinExistence type="predicted"/>
<dbReference type="RefSeq" id="XP_002546366.1">
    <property type="nucleotide sequence ID" value="XM_002546320.1"/>
</dbReference>
<dbReference type="HOGENOM" id="CLU_103000_0_0_1"/>
<dbReference type="AlphaFoldDB" id="C5MIF1"/>
<dbReference type="Proteomes" id="UP000002037">
    <property type="component" value="Unassembled WGS sequence"/>
</dbReference>
<feature type="region of interest" description="Disordered" evidence="1">
    <location>
        <begin position="33"/>
        <end position="59"/>
    </location>
</feature>
<feature type="chain" id="PRO_5002955647" evidence="2">
    <location>
        <begin position="19"/>
        <end position="224"/>
    </location>
</feature>